<sequence>MWLINCYTYALEYFNDPEDAVFPKGVDGKGYDGYLILSHTWGDGEVSFHEMHDIKGARQKKGFRKIESMCNAARQESYGYVWVDTCCIDKSSSAELTESINSMFRWYREADCCVVYLEDLAPGEGNATEDQLRPCRWFTRGWTLQELIAPDEIKFVDASWTLRGTKETLFAALHNITGIDNMVLRSSYNLDRVAVARRMSWAASRETTRIEDKAYCLMGIFGVNMPLIYGERERAFIRLQETIAQQSDDLSLFAWVGDGWWGRRDLFADNPLRFETCGEVYRLDDPVIPPSSFVIGNNTIQLSTALGYIEGEEGDLVLHLQCTKPPDDPETYHRPVLVLRLRQSPKGFIRLGSDVVDQSSITFRDPAQVSILKIAKLDSGFSKWRSSNSFLQVQLLDVDVEALEPIYLPSHLWDPRSSSFATGASDSFIGLIKLVSRADTVCWIFCGLVETGAALGLPEHDVEVDDSIWVAVIPTSNRSNFTALAGLTEADLSNCYSLSNAGIRFRAMYRKDPTSLPMACSIKGHDGTPLRISVDPRILADGNRWKSVVRITAKTEDSR</sequence>
<keyword evidence="3" id="KW-1185">Reference proteome</keyword>
<feature type="domain" description="Heterokaryon incompatibility" evidence="1">
    <location>
        <begin position="34"/>
        <end position="127"/>
    </location>
</feature>
<proteinExistence type="predicted"/>
<evidence type="ECO:0000313" key="3">
    <source>
        <dbReference type="Proteomes" id="UP001275084"/>
    </source>
</evidence>
<reference evidence="2" key="1">
    <citation type="journal article" date="2023" name="Mol. Phylogenet. Evol.">
        <title>Genome-scale phylogeny and comparative genomics of the fungal order Sordariales.</title>
        <authorList>
            <person name="Hensen N."/>
            <person name="Bonometti L."/>
            <person name="Westerberg I."/>
            <person name="Brannstrom I.O."/>
            <person name="Guillou S."/>
            <person name="Cros-Aarteil S."/>
            <person name="Calhoun S."/>
            <person name="Haridas S."/>
            <person name="Kuo A."/>
            <person name="Mondo S."/>
            <person name="Pangilinan J."/>
            <person name="Riley R."/>
            <person name="LaButti K."/>
            <person name="Andreopoulos B."/>
            <person name="Lipzen A."/>
            <person name="Chen C."/>
            <person name="Yan M."/>
            <person name="Daum C."/>
            <person name="Ng V."/>
            <person name="Clum A."/>
            <person name="Steindorff A."/>
            <person name="Ohm R.A."/>
            <person name="Martin F."/>
            <person name="Silar P."/>
            <person name="Natvig D.O."/>
            <person name="Lalanne C."/>
            <person name="Gautier V."/>
            <person name="Ament-Velasquez S.L."/>
            <person name="Kruys A."/>
            <person name="Hutchinson M.I."/>
            <person name="Powell A.J."/>
            <person name="Barry K."/>
            <person name="Miller A.N."/>
            <person name="Grigoriev I.V."/>
            <person name="Debuchy R."/>
            <person name="Gladieux P."/>
            <person name="Hiltunen Thoren M."/>
            <person name="Johannesson H."/>
        </authorList>
    </citation>
    <scope>NUCLEOTIDE SEQUENCE</scope>
    <source>
        <strain evidence="2">CBS 955.72</strain>
    </source>
</reference>
<comment type="caution">
    <text evidence="2">The sequence shown here is derived from an EMBL/GenBank/DDBJ whole genome shotgun (WGS) entry which is preliminary data.</text>
</comment>
<dbReference type="Pfam" id="PF06985">
    <property type="entry name" value="HET"/>
    <property type="match status" value="1"/>
</dbReference>
<protein>
    <submittedName>
        <fullName evidence="2">Heterokaryon incompatibility protein-domain-containing protein</fullName>
    </submittedName>
</protein>
<dbReference type="PANTHER" id="PTHR10622:SF12">
    <property type="entry name" value="HET DOMAIN-CONTAINING PROTEIN"/>
    <property type="match status" value="1"/>
</dbReference>
<evidence type="ECO:0000313" key="2">
    <source>
        <dbReference type="EMBL" id="KAK3346391.1"/>
    </source>
</evidence>
<dbReference type="PANTHER" id="PTHR10622">
    <property type="entry name" value="HET DOMAIN-CONTAINING PROTEIN"/>
    <property type="match status" value="1"/>
</dbReference>
<name>A0AAJ0HBC2_9PEZI</name>
<accession>A0AAJ0HBC2</accession>
<dbReference type="InterPro" id="IPR010730">
    <property type="entry name" value="HET"/>
</dbReference>
<evidence type="ECO:0000259" key="1">
    <source>
        <dbReference type="Pfam" id="PF06985"/>
    </source>
</evidence>
<dbReference type="AlphaFoldDB" id="A0AAJ0HBC2"/>
<reference evidence="2" key="2">
    <citation type="submission" date="2023-06" db="EMBL/GenBank/DDBJ databases">
        <authorList>
            <consortium name="Lawrence Berkeley National Laboratory"/>
            <person name="Haridas S."/>
            <person name="Hensen N."/>
            <person name="Bonometti L."/>
            <person name="Westerberg I."/>
            <person name="Brannstrom I.O."/>
            <person name="Guillou S."/>
            <person name="Cros-Aarteil S."/>
            <person name="Calhoun S."/>
            <person name="Kuo A."/>
            <person name="Mondo S."/>
            <person name="Pangilinan J."/>
            <person name="Riley R."/>
            <person name="Labutti K."/>
            <person name="Andreopoulos B."/>
            <person name="Lipzen A."/>
            <person name="Chen C."/>
            <person name="Yanf M."/>
            <person name="Daum C."/>
            <person name="Ng V."/>
            <person name="Clum A."/>
            <person name="Steindorff A."/>
            <person name="Ohm R."/>
            <person name="Martin F."/>
            <person name="Silar P."/>
            <person name="Natvig D."/>
            <person name="Lalanne C."/>
            <person name="Gautier V."/>
            <person name="Ament-Velasquez S.L."/>
            <person name="Kruys A."/>
            <person name="Hutchinson M.I."/>
            <person name="Powell A.J."/>
            <person name="Barry K."/>
            <person name="Miller A.N."/>
            <person name="Grigoriev I.V."/>
            <person name="Debuchy R."/>
            <person name="Gladieux P."/>
            <person name="Thoren M.H."/>
            <person name="Johannesson H."/>
        </authorList>
    </citation>
    <scope>NUCLEOTIDE SEQUENCE</scope>
    <source>
        <strain evidence="2">CBS 955.72</strain>
    </source>
</reference>
<dbReference type="Proteomes" id="UP001275084">
    <property type="component" value="Unassembled WGS sequence"/>
</dbReference>
<gene>
    <name evidence="2" type="ORF">B0T25DRAFT_278234</name>
</gene>
<dbReference type="EMBL" id="JAUIQD010000006">
    <property type="protein sequence ID" value="KAK3346391.1"/>
    <property type="molecule type" value="Genomic_DNA"/>
</dbReference>
<organism evidence="2 3">
    <name type="scientific">Lasiosphaeria hispida</name>
    <dbReference type="NCBI Taxonomy" id="260671"/>
    <lineage>
        <taxon>Eukaryota</taxon>
        <taxon>Fungi</taxon>
        <taxon>Dikarya</taxon>
        <taxon>Ascomycota</taxon>
        <taxon>Pezizomycotina</taxon>
        <taxon>Sordariomycetes</taxon>
        <taxon>Sordariomycetidae</taxon>
        <taxon>Sordariales</taxon>
        <taxon>Lasiosphaeriaceae</taxon>
        <taxon>Lasiosphaeria</taxon>
    </lineage>
</organism>